<dbReference type="HOGENOM" id="CLU_121603_0_0_1"/>
<keyword evidence="2" id="KW-1185">Reference proteome</keyword>
<dbReference type="EMBL" id="GL732609">
    <property type="protein sequence ID" value="EFX71532.1"/>
    <property type="molecule type" value="Genomic_DNA"/>
</dbReference>
<sequence>MRLARYPKVWQQEQGADECCMTMFHREFWIAFATTLVCLIKSDKLCCCFFYLNHIEHESSSLTLQDCLRRVIQSGLSSRGKAFTSIEAERVGVSREVAVCRLTCSWTKISVTSPWAHRQQMVRSSAEHSSVNLGEWPRDLSVEILLEELQFAERLDLWKWKLALLHCSNHYESSSQQHSAERNQRQSQEVVQC</sequence>
<organism evidence="1 2">
    <name type="scientific">Daphnia pulex</name>
    <name type="common">Water flea</name>
    <dbReference type="NCBI Taxonomy" id="6669"/>
    <lineage>
        <taxon>Eukaryota</taxon>
        <taxon>Metazoa</taxon>
        <taxon>Ecdysozoa</taxon>
        <taxon>Arthropoda</taxon>
        <taxon>Crustacea</taxon>
        <taxon>Branchiopoda</taxon>
        <taxon>Diplostraca</taxon>
        <taxon>Cladocera</taxon>
        <taxon>Anomopoda</taxon>
        <taxon>Daphniidae</taxon>
        <taxon>Daphnia</taxon>
    </lineage>
</organism>
<name>E9H9Y4_DAPPU</name>
<gene>
    <name evidence="1" type="ORF">DAPPUDRAFT_327141</name>
</gene>
<dbReference type="InParanoid" id="E9H9Y4"/>
<dbReference type="KEGG" id="dpx:DAPPUDRAFT_327141"/>
<evidence type="ECO:0000313" key="1">
    <source>
        <dbReference type="EMBL" id="EFX71532.1"/>
    </source>
</evidence>
<accession>E9H9Y4</accession>
<dbReference type="Proteomes" id="UP000000305">
    <property type="component" value="Unassembled WGS sequence"/>
</dbReference>
<proteinExistence type="predicted"/>
<evidence type="ECO:0000313" key="2">
    <source>
        <dbReference type="Proteomes" id="UP000000305"/>
    </source>
</evidence>
<dbReference type="AlphaFoldDB" id="E9H9Y4"/>
<reference evidence="1 2" key="1">
    <citation type="journal article" date="2011" name="Science">
        <title>The ecoresponsive genome of Daphnia pulex.</title>
        <authorList>
            <person name="Colbourne J.K."/>
            <person name="Pfrender M.E."/>
            <person name="Gilbert D."/>
            <person name="Thomas W.K."/>
            <person name="Tucker A."/>
            <person name="Oakley T.H."/>
            <person name="Tokishita S."/>
            <person name="Aerts A."/>
            <person name="Arnold G.J."/>
            <person name="Basu M.K."/>
            <person name="Bauer D.J."/>
            <person name="Caceres C.E."/>
            <person name="Carmel L."/>
            <person name="Casola C."/>
            <person name="Choi J.H."/>
            <person name="Detter J.C."/>
            <person name="Dong Q."/>
            <person name="Dusheyko S."/>
            <person name="Eads B.D."/>
            <person name="Frohlich T."/>
            <person name="Geiler-Samerotte K.A."/>
            <person name="Gerlach D."/>
            <person name="Hatcher P."/>
            <person name="Jogdeo S."/>
            <person name="Krijgsveld J."/>
            <person name="Kriventseva E.V."/>
            <person name="Kultz D."/>
            <person name="Laforsch C."/>
            <person name="Lindquist E."/>
            <person name="Lopez J."/>
            <person name="Manak J.R."/>
            <person name="Muller J."/>
            <person name="Pangilinan J."/>
            <person name="Patwardhan R.P."/>
            <person name="Pitluck S."/>
            <person name="Pritham E.J."/>
            <person name="Rechtsteiner A."/>
            <person name="Rho M."/>
            <person name="Rogozin I.B."/>
            <person name="Sakarya O."/>
            <person name="Salamov A."/>
            <person name="Schaack S."/>
            <person name="Shapiro H."/>
            <person name="Shiga Y."/>
            <person name="Skalitzky C."/>
            <person name="Smith Z."/>
            <person name="Souvorov A."/>
            <person name="Sung W."/>
            <person name="Tang Z."/>
            <person name="Tsuchiya D."/>
            <person name="Tu H."/>
            <person name="Vos H."/>
            <person name="Wang M."/>
            <person name="Wolf Y.I."/>
            <person name="Yamagata H."/>
            <person name="Yamada T."/>
            <person name="Ye Y."/>
            <person name="Shaw J.R."/>
            <person name="Andrews J."/>
            <person name="Crease T.J."/>
            <person name="Tang H."/>
            <person name="Lucas S.M."/>
            <person name="Robertson H.M."/>
            <person name="Bork P."/>
            <person name="Koonin E.V."/>
            <person name="Zdobnov E.M."/>
            <person name="Grigoriev I.V."/>
            <person name="Lynch M."/>
            <person name="Boore J.L."/>
        </authorList>
    </citation>
    <scope>NUCLEOTIDE SEQUENCE [LARGE SCALE GENOMIC DNA]</scope>
</reference>
<protein>
    <submittedName>
        <fullName evidence="1">Uncharacterized protein</fullName>
    </submittedName>
</protein>